<gene>
    <name evidence="7" type="ORF">EV699_10383</name>
</gene>
<dbReference type="GO" id="GO:0006524">
    <property type="term" value="P:alanine catabolic process"/>
    <property type="evidence" value="ECO:0007669"/>
    <property type="project" value="TreeGrafter"/>
</dbReference>
<dbReference type="InterPro" id="IPR000485">
    <property type="entry name" value="AsnC-type_HTH_dom"/>
</dbReference>
<dbReference type="InterPro" id="IPR011991">
    <property type="entry name" value="ArsR-like_HTH"/>
</dbReference>
<dbReference type="GO" id="GO:0006355">
    <property type="term" value="P:regulation of DNA-templated transcription"/>
    <property type="evidence" value="ECO:0007669"/>
    <property type="project" value="UniProtKB-ARBA"/>
</dbReference>
<evidence type="ECO:0000313" key="7">
    <source>
        <dbReference type="EMBL" id="TCO83038.1"/>
    </source>
</evidence>
<dbReference type="GO" id="GO:0043201">
    <property type="term" value="P:response to L-leucine"/>
    <property type="evidence" value="ECO:0007669"/>
    <property type="project" value="TreeGrafter"/>
</dbReference>
<organism evidence="7 8">
    <name type="scientific">Plasticicumulans lactativorans</name>
    <dbReference type="NCBI Taxonomy" id="1133106"/>
    <lineage>
        <taxon>Bacteria</taxon>
        <taxon>Pseudomonadati</taxon>
        <taxon>Pseudomonadota</taxon>
        <taxon>Gammaproteobacteria</taxon>
        <taxon>Candidatus Competibacteraceae</taxon>
        <taxon>Plasticicumulans</taxon>
    </lineage>
</organism>
<dbReference type="GO" id="GO:0043565">
    <property type="term" value="F:sequence-specific DNA binding"/>
    <property type="evidence" value="ECO:0007669"/>
    <property type="project" value="InterPro"/>
</dbReference>
<keyword evidence="3" id="KW-0010">Activator</keyword>
<dbReference type="Gene3D" id="1.10.10.10">
    <property type="entry name" value="Winged helix-like DNA-binding domain superfamily/Winged helix DNA-binding domain"/>
    <property type="match status" value="1"/>
</dbReference>
<comment type="caution">
    <text evidence="7">The sequence shown here is derived from an EMBL/GenBank/DDBJ whole genome shotgun (WGS) entry which is preliminary data.</text>
</comment>
<dbReference type="SUPFAM" id="SSF46785">
    <property type="entry name" value="Winged helix' DNA-binding domain"/>
    <property type="match status" value="1"/>
</dbReference>
<dbReference type="Gene3D" id="3.30.70.920">
    <property type="match status" value="1"/>
</dbReference>
<dbReference type="PANTHER" id="PTHR30154:SF0">
    <property type="entry name" value="LEUCINE-RESPONSIVE REGULATORY PROTEIN"/>
    <property type="match status" value="1"/>
</dbReference>
<dbReference type="SMART" id="SM00344">
    <property type="entry name" value="HTH_ASNC"/>
    <property type="match status" value="1"/>
</dbReference>
<evidence type="ECO:0000313" key="8">
    <source>
        <dbReference type="Proteomes" id="UP000295765"/>
    </source>
</evidence>
<keyword evidence="2" id="KW-0238">DNA-binding</keyword>
<dbReference type="InterPro" id="IPR036390">
    <property type="entry name" value="WH_DNA-bd_sf"/>
</dbReference>
<dbReference type="GO" id="GO:0005829">
    <property type="term" value="C:cytosol"/>
    <property type="evidence" value="ECO:0007669"/>
    <property type="project" value="TreeGrafter"/>
</dbReference>
<dbReference type="InterPro" id="IPR011008">
    <property type="entry name" value="Dimeric_a/b-barrel"/>
</dbReference>
<protein>
    <recommendedName>
        <fullName evidence="5">Leucine-responsive regulatory protein</fullName>
    </recommendedName>
</protein>
<dbReference type="InterPro" id="IPR019887">
    <property type="entry name" value="Tscrpt_reg_AsnC/Lrp_C"/>
</dbReference>
<dbReference type="PRINTS" id="PR00033">
    <property type="entry name" value="HTHASNC"/>
</dbReference>
<dbReference type="Pfam" id="PF13412">
    <property type="entry name" value="HTH_24"/>
    <property type="match status" value="1"/>
</dbReference>
<keyword evidence="4" id="KW-0804">Transcription</keyword>
<evidence type="ECO:0000256" key="2">
    <source>
        <dbReference type="ARBA" id="ARBA00023125"/>
    </source>
</evidence>
<evidence type="ECO:0000256" key="5">
    <source>
        <dbReference type="ARBA" id="ARBA00039227"/>
    </source>
</evidence>
<dbReference type="InterPro" id="IPR019888">
    <property type="entry name" value="Tscrpt_reg_AsnC-like"/>
</dbReference>
<evidence type="ECO:0000259" key="6">
    <source>
        <dbReference type="PROSITE" id="PS50956"/>
    </source>
</evidence>
<dbReference type="PANTHER" id="PTHR30154">
    <property type="entry name" value="LEUCINE-RESPONSIVE REGULATORY PROTEIN"/>
    <property type="match status" value="1"/>
</dbReference>
<accession>A0A4R2L6K7</accession>
<sequence length="159" mass="17858">MKSRSSRTLDRIDRAILRLLQKHGRITNAELAGLVSLSPPPCLERVRRLEREGYIRGYRAELDPAKLDAGLLVFVTITLDRTTPDVFQRFAAVVHDVPAVQECHMVAGGFDYLLKLRCADMAAYRDLLGEKLAALPGVLQTHTYVVMEEVKNTPEIEVD</sequence>
<dbReference type="CDD" id="cd00090">
    <property type="entry name" value="HTH_ARSR"/>
    <property type="match status" value="1"/>
</dbReference>
<keyword evidence="8" id="KW-1185">Reference proteome</keyword>
<dbReference type="PROSITE" id="PS50956">
    <property type="entry name" value="HTH_ASNC_2"/>
    <property type="match status" value="1"/>
</dbReference>
<dbReference type="Proteomes" id="UP000295765">
    <property type="component" value="Unassembled WGS sequence"/>
</dbReference>
<proteinExistence type="predicted"/>
<dbReference type="Pfam" id="PF01037">
    <property type="entry name" value="AsnC_trans_reg"/>
    <property type="match status" value="1"/>
</dbReference>
<keyword evidence="1" id="KW-0805">Transcription regulation</keyword>
<dbReference type="AlphaFoldDB" id="A0A4R2L6K7"/>
<feature type="domain" description="HTH asnC-type" evidence="6">
    <location>
        <begin position="9"/>
        <end position="72"/>
    </location>
</feature>
<reference evidence="7 8" key="1">
    <citation type="submission" date="2019-03" db="EMBL/GenBank/DDBJ databases">
        <title>Genomic Encyclopedia of Type Strains, Phase IV (KMG-IV): sequencing the most valuable type-strain genomes for metagenomic binning, comparative biology and taxonomic classification.</title>
        <authorList>
            <person name="Goeker M."/>
        </authorList>
    </citation>
    <scope>NUCLEOTIDE SEQUENCE [LARGE SCALE GENOMIC DNA]</scope>
    <source>
        <strain evidence="7 8">DSM 25287</strain>
    </source>
</reference>
<dbReference type="RefSeq" id="WP_132538708.1">
    <property type="nucleotide sequence ID" value="NZ_SLWY01000003.1"/>
</dbReference>
<name>A0A4R2L6K7_9GAMM</name>
<dbReference type="OrthoDB" id="8590699at2"/>
<evidence type="ECO:0000256" key="4">
    <source>
        <dbReference type="ARBA" id="ARBA00023163"/>
    </source>
</evidence>
<evidence type="ECO:0000256" key="3">
    <source>
        <dbReference type="ARBA" id="ARBA00023159"/>
    </source>
</evidence>
<dbReference type="SUPFAM" id="SSF54909">
    <property type="entry name" value="Dimeric alpha+beta barrel"/>
    <property type="match status" value="1"/>
</dbReference>
<dbReference type="InterPro" id="IPR036388">
    <property type="entry name" value="WH-like_DNA-bd_sf"/>
</dbReference>
<dbReference type="EMBL" id="SLWY01000003">
    <property type="protein sequence ID" value="TCO83038.1"/>
    <property type="molecule type" value="Genomic_DNA"/>
</dbReference>
<evidence type="ECO:0000256" key="1">
    <source>
        <dbReference type="ARBA" id="ARBA00023015"/>
    </source>
</evidence>